<organism evidence="5">
    <name type="scientific">marine metagenome</name>
    <dbReference type="NCBI Taxonomy" id="408172"/>
    <lineage>
        <taxon>unclassified sequences</taxon>
        <taxon>metagenomes</taxon>
        <taxon>ecological metagenomes</taxon>
    </lineage>
</organism>
<dbReference type="GO" id="GO:0003864">
    <property type="term" value="F:3-methyl-2-oxobutanoate hydroxymethyltransferase activity"/>
    <property type="evidence" value="ECO:0007669"/>
    <property type="project" value="UniProtKB-EC"/>
</dbReference>
<dbReference type="PANTHER" id="PTHR20881">
    <property type="entry name" value="3-METHYL-2-OXOBUTANOATE HYDROXYMETHYLTRANSFERASE"/>
    <property type="match status" value="1"/>
</dbReference>
<dbReference type="InterPro" id="IPR015813">
    <property type="entry name" value="Pyrv/PenolPyrv_kinase-like_dom"/>
</dbReference>
<dbReference type="FunFam" id="3.20.20.60:FF:000003">
    <property type="entry name" value="3-methyl-2-oxobutanoate hydroxymethyltransferase"/>
    <property type="match status" value="1"/>
</dbReference>
<name>A0A381QM54_9ZZZZ</name>
<dbReference type="EMBL" id="UINC01001427">
    <property type="protein sequence ID" value="SUZ80425.1"/>
    <property type="molecule type" value="Genomic_DNA"/>
</dbReference>
<dbReference type="GO" id="GO:0015940">
    <property type="term" value="P:pantothenate biosynthetic process"/>
    <property type="evidence" value="ECO:0007669"/>
    <property type="project" value="InterPro"/>
</dbReference>
<dbReference type="NCBIfam" id="NF001452">
    <property type="entry name" value="PRK00311.1"/>
    <property type="match status" value="1"/>
</dbReference>
<proteinExistence type="inferred from homology"/>
<gene>
    <name evidence="5" type="ORF">METZ01_LOCUS33279</name>
</gene>
<dbReference type="Gene3D" id="3.20.20.60">
    <property type="entry name" value="Phosphoenolpyruvate-binding domains"/>
    <property type="match status" value="1"/>
</dbReference>
<dbReference type="GO" id="GO:0005737">
    <property type="term" value="C:cytoplasm"/>
    <property type="evidence" value="ECO:0007669"/>
    <property type="project" value="TreeGrafter"/>
</dbReference>
<evidence type="ECO:0000256" key="4">
    <source>
        <dbReference type="ARBA" id="ARBA00022679"/>
    </source>
</evidence>
<dbReference type="InterPro" id="IPR040442">
    <property type="entry name" value="Pyrv_kinase-like_dom_sf"/>
</dbReference>
<keyword evidence="4" id="KW-0808">Transferase</keyword>
<dbReference type="EC" id="2.1.2.11" evidence="3"/>
<dbReference type="PIRSF" id="PIRSF000388">
    <property type="entry name" value="Pantoate_hydroxy_MeTrfase"/>
    <property type="match status" value="1"/>
</dbReference>
<reference evidence="5" key="1">
    <citation type="submission" date="2018-05" db="EMBL/GenBank/DDBJ databases">
        <authorList>
            <person name="Lanie J.A."/>
            <person name="Ng W.-L."/>
            <person name="Kazmierczak K.M."/>
            <person name="Andrzejewski T.M."/>
            <person name="Davidsen T.M."/>
            <person name="Wayne K.J."/>
            <person name="Tettelin H."/>
            <person name="Glass J.I."/>
            <person name="Rusch D."/>
            <person name="Podicherti R."/>
            <person name="Tsui H.-C.T."/>
            <person name="Winkler M.E."/>
        </authorList>
    </citation>
    <scope>NUCLEOTIDE SEQUENCE</scope>
</reference>
<dbReference type="CDD" id="cd06557">
    <property type="entry name" value="KPHMT-like"/>
    <property type="match status" value="1"/>
</dbReference>
<dbReference type="GO" id="GO:0000287">
    <property type="term" value="F:magnesium ion binding"/>
    <property type="evidence" value="ECO:0007669"/>
    <property type="project" value="TreeGrafter"/>
</dbReference>
<dbReference type="AlphaFoldDB" id="A0A381QM54"/>
<evidence type="ECO:0000256" key="2">
    <source>
        <dbReference type="ARBA" id="ARBA00008676"/>
    </source>
</evidence>
<protein>
    <recommendedName>
        <fullName evidence="3">3-methyl-2-oxobutanoate hydroxymethyltransferase</fullName>
        <ecNumber evidence="3">2.1.2.11</ecNumber>
    </recommendedName>
</protein>
<dbReference type="Pfam" id="PF02548">
    <property type="entry name" value="Pantoate_transf"/>
    <property type="match status" value="1"/>
</dbReference>
<accession>A0A381QM54</accession>
<sequence length="276" mass="30038">MYTQLEHRRMSEPPVNIASLKEMKKNGEIIACLTAYDASFALLIDAAGIDLVLVGDSLGMVIQGHDTTVPVTVEDIIYHTSNVKRNLQHAFLVSDMPFMSYSDPNQALENAVRLMQEGGAMMIKLEGGEGQIEIVSHLASHDIAVCAHLGLKPQSVHKIGGFTIQGRDPKHATAMKNNALRLQDAGADIVLLECVPNELGQSIKEALDVPVIGIGAGPDIDGQILVLYDILDITQGRTPKFVKNFIQGKESPLEAIKSYVEAVKNREYPAPEHCFS</sequence>
<evidence type="ECO:0000313" key="5">
    <source>
        <dbReference type="EMBL" id="SUZ80425.1"/>
    </source>
</evidence>
<comment type="pathway">
    <text evidence="1">Cofactor biosynthesis; (R)-pantothenate biosynthesis; (R)-pantoate from 3-methyl-2-oxobutanoate: step 1/2.</text>
</comment>
<dbReference type="HAMAP" id="MF_00156">
    <property type="entry name" value="PanB"/>
    <property type="match status" value="1"/>
</dbReference>
<dbReference type="NCBIfam" id="TIGR00222">
    <property type="entry name" value="panB"/>
    <property type="match status" value="1"/>
</dbReference>
<evidence type="ECO:0000256" key="3">
    <source>
        <dbReference type="ARBA" id="ARBA00012618"/>
    </source>
</evidence>
<evidence type="ECO:0000256" key="1">
    <source>
        <dbReference type="ARBA" id="ARBA00005033"/>
    </source>
</evidence>
<dbReference type="PANTHER" id="PTHR20881:SF0">
    <property type="entry name" value="3-METHYL-2-OXOBUTANOATE HYDROXYMETHYLTRANSFERASE"/>
    <property type="match status" value="1"/>
</dbReference>
<comment type="similarity">
    <text evidence="2">Belongs to the PanB family.</text>
</comment>
<dbReference type="SUPFAM" id="SSF51621">
    <property type="entry name" value="Phosphoenolpyruvate/pyruvate domain"/>
    <property type="match status" value="1"/>
</dbReference>
<dbReference type="InterPro" id="IPR003700">
    <property type="entry name" value="Pantoate_hydroxy_MeTrfase"/>
</dbReference>